<gene>
    <name evidence="2" type="ORF">PXEA_LOCUS4648</name>
</gene>
<evidence type="ECO:0000256" key="1">
    <source>
        <dbReference type="SAM" id="MobiDB-lite"/>
    </source>
</evidence>
<proteinExistence type="predicted"/>
<feature type="region of interest" description="Disordered" evidence="1">
    <location>
        <begin position="138"/>
        <end position="157"/>
    </location>
</feature>
<comment type="caution">
    <text evidence="2">The sequence shown here is derived from an EMBL/GenBank/DDBJ whole genome shotgun (WGS) entry which is preliminary data.</text>
</comment>
<evidence type="ECO:0000313" key="2">
    <source>
        <dbReference type="EMBL" id="VEL11208.1"/>
    </source>
</evidence>
<name>A0A3S5B298_9PLAT</name>
<dbReference type="EMBL" id="CAAALY010011183">
    <property type="protein sequence ID" value="VEL11208.1"/>
    <property type="molecule type" value="Genomic_DNA"/>
</dbReference>
<evidence type="ECO:0000313" key="3">
    <source>
        <dbReference type="Proteomes" id="UP000784294"/>
    </source>
</evidence>
<dbReference type="Proteomes" id="UP000784294">
    <property type="component" value="Unassembled WGS sequence"/>
</dbReference>
<feature type="region of interest" description="Disordered" evidence="1">
    <location>
        <begin position="173"/>
        <end position="207"/>
    </location>
</feature>
<feature type="compositionally biased region" description="Basic and acidic residues" evidence="1">
    <location>
        <begin position="190"/>
        <end position="204"/>
    </location>
</feature>
<feature type="compositionally biased region" description="Basic and acidic residues" evidence="1">
    <location>
        <begin position="138"/>
        <end position="147"/>
    </location>
</feature>
<keyword evidence="3" id="KW-1185">Reference proteome</keyword>
<sequence length="283" mass="31508">MLYRLQPEVDCYLTDPGRLGPAGTQLRTDRSTHNIIITVTRARMGYKWACRGRKGPVWPVLRRDRPAHRHGVFETPVVLSTCGLEGFGLARQMRAERQAPQAHADRGTAGTHQGVLVQQPNAASIRGRSIRLPRKAWQLDRPIDRSTDPPTNRSANQPVERLCAGSATVHKLIGTDGDGREEFLQSGRLSEGKDSPKEDRDGKIRATSYGRHRTHLSVCPVYTRTPARAVKPVCACFRVKQLARPNPLWGDALGPAADPNSVLLWRARLPSPKEWNVEEKSSQ</sequence>
<feature type="compositionally biased region" description="Polar residues" evidence="1">
    <location>
        <begin position="148"/>
        <end position="157"/>
    </location>
</feature>
<organism evidence="2 3">
    <name type="scientific">Protopolystoma xenopodis</name>
    <dbReference type="NCBI Taxonomy" id="117903"/>
    <lineage>
        <taxon>Eukaryota</taxon>
        <taxon>Metazoa</taxon>
        <taxon>Spiralia</taxon>
        <taxon>Lophotrochozoa</taxon>
        <taxon>Platyhelminthes</taxon>
        <taxon>Monogenea</taxon>
        <taxon>Polyopisthocotylea</taxon>
        <taxon>Polystomatidea</taxon>
        <taxon>Polystomatidae</taxon>
        <taxon>Protopolystoma</taxon>
    </lineage>
</organism>
<reference evidence="2" key="1">
    <citation type="submission" date="2018-11" db="EMBL/GenBank/DDBJ databases">
        <authorList>
            <consortium name="Pathogen Informatics"/>
        </authorList>
    </citation>
    <scope>NUCLEOTIDE SEQUENCE</scope>
</reference>
<feature type="region of interest" description="Disordered" evidence="1">
    <location>
        <begin position="95"/>
        <end position="114"/>
    </location>
</feature>
<dbReference type="AlphaFoldDB" id="A0A3S5B298"/>
<protein>
    <submittedName>
        <fullName evidence="2">Uncharacterized protein</fullName>
    </submittedName>
</protein>
<accession>A0A3S5B298</accession>